<evidence type="ECO:0000313" key="8">
    <source>
        <dbReference type="RefSeq" id="XP_012688020.2"/>
    </source>
</evidence>
<keyword evidence="3" id="KW-0202">Cytokine</keyword>
<dbReference type="InterPro" id="IPR020440">
    <property type="entry name" value="IL-17_chr"/>
</dbReference>
<evidence type="ECO:0000256" key="6">
    <source>
        <dbReference type="SAM" id="SignalP"/>
    </source>
</evidence>
<reference evidence="8" key="1">
    <citation type="submission" date="2025-08" db="UniProtKB">
        <authorList>
            <consortium name="RefSeq"/>
        </authorList>
    </citation>
    <scope>IDENTIFICATION</scope>
</reference>
<name>A0A6P3W4G5_CLUHA</name>
<accession>A0A6P3W4G5</accession>
<dbReference type="OrthoDB" id="6038945at2759"/>
<comment type="similarity">
    <text evidence="2">Belongs to the IL-17 family.</text>
</comment>
<comment type="subcellular location">
    <subcellularLocation>
        <location evidence="1">Secreted</location>
    </subcellularLocation>
</comment>
<feature type="signal peptide" evidence="6">
    <location>
        <begin position="1"/>
        <end position="20"/>
    </location>
</feature>
<evidence type="ECO:0000256" key="2">
    <source>
        <dbReference type="ARBA" id="ARBA00007236"/>
    </source>
</evidence>
<dbReference type="Gene3D" id="2.10.90.10">
    <property type="entry name" value="Cystine-knot cytokines"/>
    <property type="match status" value="1"/>
</dbReference>
<proteinExistence type="inferred from homology"/>
<evidence type="ECO:0000256" key="3">
    <source>
        <dbReference type="ARBA" id="ARBA00022514"/>
    </source>
</evidence>
<dbReference type="KEGG" id="char:105904663"/>
<dbReference type="PRINTS" id="PR01932">
    <property type="entry name" value="INTRLEUKIN17"/>
</dbReference>
<dbReference type="Proteomes" id="UP000515152">
    <property type="component" value="Chromosome 3"/>
</dbReference>
<protein>
    <submittedName>
        <fullName evidence="8">Interleukin-17C</fullName>
    </submittedName>
</protein>
<evidence type="ECO:0000256" key="5">
    <source>
        <dbReference type="ARBA" id="ARBA00022729"/>
    </source>
</evidence>
<dbReference type="GO" id="GO:0006954">
    <property type="term" value="P:inflammatory response"/>
    <property type="evidence" value="ECO:0007669"/>
    <property type="project" value="InterPro"/>
</dbReference>
<dbReference type="CTD" id="27189"/>
<dbReference type="SUPFAM" id="SSF57501">
    <property type="entry name" value="Cystine-knot cytokines"/>
    <property type="match status" value="1"/>
</dbReference>
<dbReference type="GO" id="GO:0005125">
    <property type="term" value="F:cytokine activity"/>
    <property type="evidence" value="ECO:0007669"/>
    <property type="project" value="UniProtKB-KW"/>
</dbReference>
<dbReference type="InterPro" id="IPR029034">
    <property type="entry name" value="Cystine-knot_cytokine"/>
</dbReference>
<sequence>MNTMMGFLIATLAMGLLCSASDFGGCFPEAHACKVLRRHWRHEHAPHYAGLRQQPVHARCPEFKLQSSSLHISNRSLSPWRYRVDEDKTRFPEKIAVAECLCSGCIINGMEDTEYNSVPVMQTMMIVRKKECSEKGQYSFKTEWKTVPVACTCVMHRSLSNA</sequence>
<keyword evidence="7" id="KW-1185">Reference proteome</keyword>
<organism evidence="7 8">
    <name type="scientific">Clupea harengus</name>
    <name type="common">Atlantic herring</name>
    <dbReference type="NCBI Taxonomy" id="7950"/>
    <lineage>
        <taxon>Eukaryota</taxon>
        <taxon>Metazoa</taxon>
        <taxon>Chordata</taxon>
        <taxon>Craniata</taxon>
        <taxon>Vertebrata</taxon>
        <taxon>Euteleostomi</taxon>
        <taxon>Actinopterygii</taxon>
        <taxon>Neopterygii</taxon>
        <taxon>Teleostei</taxon>
        <taxon>Clupei</taxon>
        <taxon>Clupeiformes</taxon>
        <taxon>Clupeoidei</taxon>
        <taxon>Clupeidae</taxon>
        <taxon>Clupea</taxon>
    </lineage>
</organism>
<dbReference type="InterPro" id="IPR010345">
    <property type="entry name" value="IL-17_fam"/>
</dbReference>
<dbReference type="AlphaFoldDB" id="A0A6P3W4G5"/>
<keyword evidence="4" id="KW-0964">Secreted</keyword>
<feature type="chain" id="PRO_5027997679" evidence="6">
    <location>
        <begin position="21"/>
        <end position="162"/>
    </location>
</feature>
<evidence type="ECO:0000256" key="4">
    <source>
        <dbReference type="ARBA" id="ARBA00022525"/>
    </source>
</evidence>
<dbReference type="Pfam" id="PF06083">
    <property type="entry name" value="IL17"/>
    <property type="match status" value="1"/>
</dbReference>
<evidence type="ECO:0000313" key="7">
    <source>
        <dbReference type="Proteomes" id="UP000515152"/>
    </source>
</evidence>
<dbReference type="GO" id="GO:0005615">
    <property type="term" value="C:extracellular space"/>
    <property type="evidence" value="ECO:0007669"/>
    <property type="project" value="UniProtKB-KW"/>
</dbReference>
<evidence type="ECO:0000256" key="1">
    <source>
        <dbReference type="ARBA" id="ARBA00004613"/>
    </source>
</evidence>
<dbReference type="RefSeq" id="XP_012688020.2">
    <property type="nucleotide sequence ID" value="XM_012832566.3"/>
</dbReference>
<keyword evidence="5 6" id="KW-0732">Signal</keyword>
<gene>
    <name evidence="8" type="primary">il17c</name>
</gene>
<dbReference type="GeneID" id="105904663"/>